<keyword evidence="2" id="KW-1185">Reference proteome</keyword>
<proteinExistence type="predicted"/>
<evidence type="ECO:0000313" key="1">
    <source>
        <dbReference type="EMBL" id="UWL62817.1"/>
    </source>
</evidence>
<name>A0ABY5UKA3_9HYPH</name>
<dbReference type="RefSeq" id="WP_121986269.1">
    <property type="nucleotide sequence ID" value="NZ_CP099968.1"/>
</dbReference>
<dbReference type="Proteomes" id="UP001058739">
    <property type="component" value="Chromosome 02"/>
</dbReference>
<accession>A0ABY5UKA3</accession>
<organism evidence="1 2">
    <name type="scientific">Brucella pseudintermedia</name>
    <dbReference type="NCBI Taxonomy" id="370111"/>
    <lineage>
        <taxon>Bacteria</taxon>
        <taxon>Pseudomonadati</taxon>
        <taxon>Pseudomonadota</taxon>
        <taxon>Alphaproteobacteria</taxon>
        <taxon>Hyphomicrobiales</taxon>
        <taxon>Brucellaceae</taxon>
        <taxon>Brucella/Ochrobactrum group</taxon>
        <taxon>Brucella</taxon>
    </lineage>
</organism>
<reference evidence="1" key="1">
    <citation type="submission" date="2022-06" db="EMBL/GenBank/DDBJ databases">
        <title>Complete Genome Sequence of Deoxynivalenol-bioadsorption Ochrobactrum pseudintermedium ASAG-D25.</title>
        <authorList>
            <person name="Wang N."/>
        </authorList>
    </citation>
    <scope>NUCLEOTIDE SEQUENCE</scope>
    <source>
        <strain evidence="1">ASAG-D25</strain>
    </source>
</reference>
<dbReference type="EMBL" id="CP099968">
    <property type="protein sequence ID" value="UWL62817.1"/>
    <property type="molecule type" value="Genomic_DNA"/>
</dbReference>
<gene>
    <name evidence="1" type="ORF">NIK97_15030</name>
</gene>
<evidence type="ECO:0008006" key="3">
    <source>
        <dbReference type="Google" id="ProtNLM"/>
    </source>
</evidence>
<protein>
    <recommendedName>
        <fullName evidence="3">Glycosyltransferase family 8 protein</fullName>
    </recommendedName>
</protein>
<sequence length="274" mass="31542">MDGSAVFSAKPLVFAASDEAYFRKHAVGFAKSSLRAGHSVHLTVTPSPGAQAASRAQKLQRKLLPFFWRQFSDEERARITVEIWSDPRIEREMGELETVIFYQSVRFFRLPALLRSYNRPVAVLDIDSLVIQPIPARPGNDVGLFLRLNEEKGRNEYERLGMKVLGAMIYAAPSGVEFFEDVSRYIDNHEPFYFLDQRALYETYLSRRNVRVFDIAETGWLDWTFKPGAVVWTAKGKRKRRNLKYVRERLKFEGRSPIASTLIIAGYRLGLLRT</sequence>
<evidence type="ECO:0000313" key="2">
    <source>
        <dbReference type="Proteomes" id="UP001058739"/>
    </source>
</evidence>